<proteinExistence type="predicted"/>
<dbReference type="InterPro" id="IPR029058">
    <property type="entry name" value="AB_hydrolase_fold"/>
</dbReference>
<gene>
    <name evidence="4" type="ORF">RHOBADRAFT_65668</name>
</gene>
<name>A0A0P9ESL5_RHOGW</name>
<dbReference type="RefSeq" id="XP_018268341.1">
    <property type="nucleotide sequence ID" value="XM_018418753.1"/>
</dbReference>
<keyword evidence="2" id="KW-1015">Disulfide bond</keyword>
<evidence type="ECO:0000256" key="2">
    <source>
        <dbReference type="ARBA" id="ARBA00023157"/>
    </source>
</evidence>
<dbReference type="PANTHER" id="PTHR33630">
    <property type="entry name" value="CUTINASE RV1984C-RELATED-RELATED"/>
    <property type="match status" value="1"/>
</dbReference>
<dbReference type="Proteomes" id="UP000053890">
    <property type="component" value="Unassembled WGS sequence"/>
</dbReference>
<protein>
    <submittedName>
        <fullName evidence="4">Carbohydrate esterase family 5 protein</fullName>
    </submittedName>
</protein>
<dbReference type="STRING" id="578459.A0A0P9ESL5"/>
<dbReference type="SMART" id="SM01110">
    <property type="entry name" value="Cutinase"/>
    <property type="match status" value="1"/>
</dbReference>
<dbReference type="PANTHER" id="PTHR33630:SF9">
    <property type="entry name" value="CUTINASE 4"/>
    <property type="match status" value="1"/>
</dbReference>
<feature type="signal peptide" evidence="3">
    <location>
        <begin position="1"/>
        <end position="19"/>
    </location>
</feature>
<evidence type="ECO:0000313" key="5">
    <source>
        <dbReference type="Proteomes" id="UP000053890"/>
    </source>
</evidence>
<dbReference type="Pfam" id="PF01083">
    <property type="entry name" value="Cutinase"/>
    <property type="match status" value="1"/>
</dbReference>
<dbReference type="OMA" id="DPFCDSG"/>
<sequence>MVAFSLLAALASVLSLSVAAPAAELVARDSSACVTGDAVHIIVARASTELPGEGIIGQVVTMIKSQLPGSTSEAVSYPATLYPYLSSEAAGVSAMTSLVQSYVARCGEGSRLILAGYSQGAQVVGDTLCGSSGLFGGFSVPSGFGSSTSSPWSFSGLSKRDLDSFNTSTDDALAKRQLSSSISGNIVAAIQMGDPSFVPGQSFDAGTSRMRGLFPRSSSGVQCLQGFADRLRSYCDTGDEFCASGFSLAVHLSYVQRYGAEAAAFAVSRARA</sequence>
<dbReference type="SUPFAM" id="SSF53474">
    <property type="entry name" value="alpha/beta-Hydrolases"/>
    <property type="match status" value="1"/>
</dbReference>
<dbReference type="GO" id="GO:0052689">
    <property type="term" value="F:carboxylic ester hydrolase activity"/>
    <property type="evidence" value="ECO:0007669"/>
    <property type="project" value="UniProtKB-ARBA"/>
</dbReference>
<dbReference type="OrthoDB" id="2586582at2759"/>
<keyword evidence="1" id="KW-0378">Hydrolase</keyword>
<organism evidence="4 5">
    <name type="scientific">Rhodotorula graminis (strain WP1)</name>
    <dbReference type="NCBI Taxonomy" id="578459"/>
    <lineage>
        <taxon>Eukaryota</taxon>
        <taxon>Fungi</taxon>
        <taxon>Dikarya</taxon>
        <taxon>Basidiomycota</taxon>
        <taxon>Pucciniomycotina</taxon>
        <taxon>Microbotryomycetes</taxon>
        <taxon>Sporidiobolales</taxon>
        <taxon>Sporidiobolaceae</taxon>
        <taxon>Rhodotorula</taxon>
    </lineage>
</organism>
<reference evidence="4 5" key="1">
    <citation type="journal article" date="2015" name="Front. Microbiol.">
        <title>Genome sequence of the plant growth promoting endophytic yeast Rhodotorula graminis WP1.</title>
        <authorList>
            <person name="Firrincieli A."/>
            <person name="Otillar R."/>
            <person name="Salamov A."/>
            <person name="Schmutz J."/>
            <person name="Khan Z."/>
            <person name="Redman R.S."/>
            <person name="Fleck N.D."/>
            <person name="Lindquist E."/>
            <person name="Grigoriev I.V."/>
            <person name="Doty S.L."/>
        </authorList>
    </citation>
    <scope>NUCLEOTIDE SEQUENCE [LARGE SCALE GENOMIC DNA]</scope>
    <source>
        <strain evidence="4 5">WP1</strain>
    </source>
</reference>
<dbReference type="EMBL" id="KQ474088">
    <property type="protein sequence ID" value="KPV72292.1"/>
    <property type="molecule type" value="Genomic_DNA"/>
</dbReference>
<dbReference type="InterPro" id="IPR000675">
    <property type="entry name" value="Cutinase/axe"/>
</dbReference>
<dbReference type="AlphaFoldDB" id="A0A0P9ESL5"/>
<keyword evidence="3" id="KW-0732">Signal</keyword>
<evidence type="ECO:0000313" key="4">
    <source>
        <dbReference type="EMBL" id="KPV72292.1"/>
    </source>
</evidence>
<evidence type="ECO:0000256" key="3">
    <source>
        <dbReference type="SAM" id="SignalP"/>
    </source>
</evidence>
<dbReference type="Gene3D" id="3.40.50.1820">
    <property type="entry name" value="alpha/beta hydrolase"/>
    <property type="match status" value="1"/>
</dbReference>
<evidence type="ECO:0000256" key="1">
    <source>
        <dbReference type="ARBA" id="ARBA00022801"/>
    </source>
</evidence>
<keyword evidence="5" id="KW-1185">Reference proteome</keyword>
<feature type="chain" id="PRO_5006156721" evidence="3">
    <location>
        <begin position="20"/>
        <end position="272"/>
    </location>
</feature>
<dbReference type="GeneID" id="28979200"/>
<accession>A0A0P9ESL5</accession>